<dbReference type="OrthoDB" id="416217at2759"/>
<evidence type="ECO:0000259" key="2">
    <source>
        <dbReference type="PROSITE" id="PS51203"/>
    </source>
</evidence>
<dbReference type="InterPro" id="IPR008978">
    <property type="entry name" value="HSP20-like_chaperone"/>
</dbReference>
<feature type="compositionally biased region" description="Basic and acidic residues" evidence="1">
    <location>
        <begin position="402"/>
        <end position="419"/>
    </location>
</feature>
<gene>
    <name evidence="3" type="ORF">AURANDRAFT_63109</name>
</gene>
<dbReference type="GO" id="GO:0051082">
    <property type="term" value="F:unfolded protein binding"/>
    <property type="evidence" value="ECO:0007669"/>
    <property type="project" value="TreeGrafter"/>
</dbReference>
<dbReference type="GeneID" id="20224188"/>
<dbReference type="InParanoid" id="F0Y5F9"/>
<protein>
    <recommendedName>
        <fullName evidence="2">CS domain-containing protein</fullName>
    </recommendedName>
</protein>
<evidence type="ECO:0000313" key="3">
    <source>
        <dbReference type="EMBL" id="EGB09486.1"/>
    </source>
</evidence>
<dbReference type="KEGG" id="aaf:AURANDRAFT_63109"/>
<evidence type="ECO:0000256" key="1">
    <source>
        <dbReference type="SAM" id="MobiDB-lite"/>
    </source>
</evidence>
<proteinExistence type="predicted"/>
<dbReference type="Gene3D" id="2.60.40.790">
    <property type="match status" value="1"/>
</dbReference>
<feature type="domain" description="CS" evidence="2">
    <location>
        <begin position="44"/>
        <end position="135"/>
    </location>
</feature>
<dbReference type="InterPro" id="IPR007052">
    <property type="entry name" value="CS_dom"/>
</dbReference>
<dbReference type="Proteomes" id="UP000002729">
    <property type="component" value="Unassembled WGS sequence"/>
</dbReference>
<dbReference type="InterPro" id="IPR037898">
    <property type="entry name" value="NudC_fam"/>
</dbReference>
<organism evidence="4">
    <name type="scientific">Aureococcus anophagefferens</name>
    <name type="common">Harmful bloom alga</name>
    <dbReference type="NCBI Taxonomy" id="44056"/>
    <lineage>
        <taxon>Eukaryota</taxon>
        <taxon>Sar</taxon>
        <taxon>Stramenopiles</taxon>
        <taxon>Ochrophyta</taxon>
        <taxon>Pelagophyceae</taxon>
        <taxon>Pelagomonadales</taxon>
        <taxon>Pelagomonadaceae</taxon>
        <taxon>Aureococcus</taxon>
    </lineage>
</organism>
<sequence length="459" mass="50603">MASFQWAVPTGKGARRVARSMTSFGGGRGGMQQETFDAFEASDAGAEAFTMRQDEEELEVTIPVDEATAKKDVSVKFAARRLRVAVAGKGVVIDSGLKGRVVPDGCSWSFGKTKGAKALILTLEKRDGDTWAKLLAKTPPAPADAAAFLRWPPEDRAYWKQNEDDDSAWRAYSEATDGPLCAYGVGALAMRAVYTTWRRVVDAVASPGLFDEAELALARRWCYMPKRHSMDTGRGLEKTLVAAAGGPFQHGDWETPYPLPDRCDDSCVILETRVRPVCRAAMMDYVLNWIVQTMCTVAGAAPDADSGPPKEFMDAWFDKGNELKGAGDDDMLYVEVPGWVMDLALTHHVSSGVPRPRQFSRDVDREESSPMHPVGLVAVFGKQGLRGGDLLLSRGRRRGHRSGLDRGVPEGPPRRFFESRRRRGSRLSAQARQRTAEARRGAHSGQIRRASVSRRRRYQ</sequence>
<dbReference type="CDD" id="cd06467">
    <property type="entry name" value="p23_NUDC_like"/>
    <property type="match status" value="1"/>
</dbReference>
<dbReference type="PROSITE" id="PS51203">
    <property type="entry name" value="CS"/>
    <property type="match status" value="1"/>
</dbReference>
<evidence type="ECO:0000313" key="4">
    <source>
        <dbReference type="Proteomes" id="UP000002729"/>
    </source>
</evidence>
<dbReference type="Pfam" id="PF04969">
    <property type="entry name" value="CS"/>
    <property type="match status" value="1"/>
</dbReference>
<feature type="region of interest" description="Disordered" evidence="1">
    <location>
        <begin position="392"/>
        <end position="459"/>
    </location>
</feature>
<accession>F0Y5F9</accession>
<name>F0Y5F9_AURAN</name>
<dbReference type="GO" id="GO:0006457">
    <property type="term" value="P:protein folding"/>
    <property type="evidence" value="ECO:0007669"/>
    <property type="project" value="TreeGrafter"/>
</dbReference>
<dbReference type="PANTHER" id="PTHR12356">
    <property type="entry name" value="NUCLEAR MOVEMENT PROTEIN NUDC"/>
    <property type="match status" value="1"/>
</dbReference>
<reference evidence="3 4" key="1">
    <citation type="journal article" date="2011" name="Proc. Natl. Acad. Sci. U.S.A.">
        <title>Niche of harmful alga Aureococcus anophagefferens revealed through ecogenomics.</title>
        <authorList>
            <person name="Gobler C.J."/>
            <person name="Berry D.L."/>
            <person name="Dyhrman S.T."/>
            <person name="Wilhelm S.W."/>
            <person name="Salamov A."/>
            <person name="Lobanov A.V."/>
            <person name="Zhang Y."/>
            <person name="Collier J.L."/>
            <person name="Wurch L.L."/>
            <person name="Kustka A.B."/>
            <person name="Dill B.D."/>
            <person name="Shah M."/>
            <person name="VerBerkmoes N.C."/>
            <person name="Kuo A."/>
            <person name="Terry A."/>
            <person name="Pangilinan J."/>
            <person name="Lindquist E.A."/>
            <person name="Lucas S."/>
            <person name="Paulsen I.T."/>
            <person name="Hattenrath-Lehmann T.K."/>
            <person name="Talmage S.C."/>
            <person name="Walker E.A."/>
            <person name="Koch F."/>
            <person name="Burson A.M."/>
            <person name="Marcoval M.A."/>
            <person name="Tang Y.Z."/>
            <person name="Lecleir G.R."/>
            <person name="Coyne K.J."/>
            <person name="Berg G.M."/>
            <person name="Bertrand E.M."/>
            <person name="Saito M.A."/>
            <person name="Gladyshev V.N."/>
            <person name="Grigoriev I.V."/>
        </authorList>
    </citation>
    <scope>NUCLEOTIDE SEQUENCE [LARGE SCALE GENOMIC DNA]</scope>
    <source>
        <strain evidence="4">CCMP 1984</strain>
    </source>
</reference>
<dbReference type="GO" id="GO:0005737">
    <property type="term" value="C:cytoplasm"/>
    <property type="evidence" value="ECO:0007669"/>
    <property type="project" value="TreeGrafter"/>
</dbReference>
<dbReference type="SUPFAM" id="SSF49764">
    <property type="entry name" value="HSP20-like chaperones"/>
    <property type="match status" value="1"/>
</dbReference>
<dbReference type="EMBL" id="GL833125">
    <property type="protein sequence ID" value="EGB09486.1"/>
    <property type="molecule type" value="Genomic_DNA"/>
</dbReference>
<dbReference type="RefSeq" id="XP_009035550.1">
    <property type="nucleotide sequence ID" value="XM_009037302.1"/>
</dbReference>
<dbReference type="AlphaFoldDB" id="F0Y5F9"/>
<keyword evidence="4" id="KW-1185">Reference proteome</keyword>